<organism evidence="2 3">
    <name type="scientific">Kyrpidia tusciae (strain DSM 2912 / NBRC 15312 / T2)</name>
    <name type="common">Bacillus tusciae</name>
    <dbReference type="NCBI Taxonomy" id="562970"/>
    <lineage>
        <taxon>Bacteria</taxon>
        <taxon>Bacillati</taxon>
        <taxon>Bacillota</taxon>
        <taxon>Bacilli</taxon>
        <taxon>Bacillales</taxon>
        <taxon>Alicyclobacillaceae</taxon>
        <taxon>Kyrpidia</taxon>
    </lineage>
</organism>
<dbReference type="EMBL" id="CP002017">
    <property type="protein sequence ID" value="ADG05519.1"/>
    <property type="molecule type" value="Genomic_DNA"/>
</dbReference>
<reference evidence="2 3" key="1">
    <citation type="journal article" date="2011" name="Stand. Genomic Sci.">
        <title>Complete genome sequence of the thermophilic, hydrogen-oxidizing Bacillus tusciae type strain (T2) and reclassification in the new genus, Kyrpidia gen. nov. as Kyrpidia tusciae comb. nov. and emendation of the family Alicyclobacillaceae da Costa and Rainey, 2010.</title>
        <authorList>
            <person name="Klenk H.P."/>
            <person name="Lapidus A."/>
            <person name="Chertkov O."/>
            <person name="Copeland A."/>
            <person name="Del Rio T.G."/>
            <person name="Nolan M."/>
            <person name="Lucas S."/>
            <person name="Chen F."/>
            <person name="Tice H."/>
            <person name="Cheng J.F."/>
            <person name="Han C."/>
            <person name="Bruce D."/>
            <person name="Goodwin L."/>
            <person name="Pitluck S."/>
            <person name="Pati A."/>
            <person name="Ivanova N."/>
            <person name="Mavromatis K."/>
            <person name="Daum C."/>
            <person name="Chen A."/>
            <person name="Palaniappan K."/>
            <person name="Chang Y.J."/>
            <person name="Land M."/>
            <person name="Hauser L."/>
            <person name="Jeffries C.D."/>
            <person name="Detter J.C."/>
            <person name="Rohde M."/>
            <person name="Abt B."/>
            <person name="Pukall R."/>
            <person name="Goker M."/>
            <person name="Bristow J."/>
            <person name="Markowitz V."/>
            <person name="Hugenholtz P."/>
            <person name="Eisen J.A."/>
        </authorList>
    </citation>
    <scope>NUCLEOTIDE SEQUENCE [LARGE SCALE GENOMIC DNA]</scope>
    <source>
        <strain evidence="2 3">DSM 2912</strain>
    </source>
</reference>
<dbReference type="Proteomes" id="UP000002368">
    <property type="component" value="Chromosome"/>
</dbReference>
<accession>D5WVA9</accession>
<keyword evidence="3" id="KW-1185">Reference proteome</keyword>
<feature type="region of interest" description="Disordered" evidence="1">
    <location>
        <begin position="60"/>
        <end position="88"/>
    </location>
</feature>
<evidence type="ECO:0000313" key="3">
    <source>
        <dbReference type="Proteomes" id="UP000002368"/>
    </source>
</evidence>
<dbReference type="HOGENOM" id="CLU_2023686_0_0_9"/>
<name>D5WVA9_KYRT2</name>
<proteinExistence type="predicted"/>
<dbReference type="OrthoDB" id="9828833at2"/>
<gene>
    <name evidence="2" type="ordered locus">Btus_0759</name>
</gene>
<protein>
    <submittedName>
        <fullName evidence="2">Uncharacterized protein</fullName>
    </submittedName>
</protein>
<evidence type="ECO:0000256" key="1">
    <source>
        <dbReference type="SAM" id="MobiDB-lite"/>
    </source>
</evidence>
<evidence type="ECO:0000313" key="2">
    <source>
        <dbReference type="EMBL" id="ADG05519.1"/>
    </source>
</evidence>
<dbReference type="RefSeq" id="WP_013074811.1">
    <property type="nucleotide sequence ID" value="NC_014098.1"/>
</dbReference>
<dbReference type="AlphaFoldDB" id="D5WVA9"/>
<sequence length="122" mass="13901">MAQQGRVDLKLGSISLVYVGVRVSRGLAERFHRRCEQLNCSTQETLVALIEAFVEGAGEQEDQPLSSGFPPAGDRWTPVSPPEREQWPNEEDVWAFWKDMQRTAAEETREPRLPFVITPFQN</sequence>
<dbReference type="KEGG" id="bts:Btus_0759"/>